<evidence type="ECO:0000259" key="13">
    <source>
        <dbReference type="Pfam" id="PF05662"/>
    </source>
</evidence>
<dbReference type="InterPro" id="IPR011049">
    <property type="entry name" value="Serralysin-like_metalloprot_C"/>
</dbReference>
<evidence type="ECO:0000256" key="1">
    <source>
        <dbReference type="ARBA" id="ARBA00004241"/>
    </source>
</evidence>
<feature type="domain" description="Trimeric autotransporter adhesin YadA-like head" evidence="12">
    <location>
        <begin position="268"/>
        <end position="291"/>
    </location>
</feature>
<evidence type="ECO:0000259" key="11">
    <source>
        <dbReference type="Pfam" id="PF03895"/>
    </source>
</evidence>
<feature type="domain" description="Trimeric autotransporter adhesin YadA-like C-terminal membrane anchor" evidence="11">
    <location>
        <begin position="377"/>
        <end position="435"/>
    </location>
</feature>
<dbReference type="EMBL" id="FCOE02000007">
    <property type="protein sequence ID" value="SAK61800.1"/>
    <property type="molecule type" value="Genomic_DNA"/>
</dbReference>
<dbReference type="SUPFAM" id="SSF54523">
    <property type="entry name" value="Pili subunits"/>
    <property type="match status" value="1"/>
</dbReference>
<protein>
    <submittedName>
        <fullName evidence="14">Hemagglutinin domain-containing protein</fullName>
    </submittedName>
</protein>
<evidence type="ECO:0000256" key="4">
    <source>
        <dbReference type="ARBA" id="ARBA00022448"/>
    </source>
</evidence>
<evidence type="ECO:0000313" key="15">
    <source>
        <dbReference type="Proteomes" id="UP000054911"/>
    </source>
</evidence>
<dbReference type="Pfam" id="PF05658">
    <property type="entry name" value="YadA_head"/>
    <property type="match status" value="2"/>
</dbReference>
<reference evidence="14" key="1">
    <citation type="submission" date="2016-01" db="EMBL/GenBank/DDBJ databases">
        <authorList>
            <person name="Peeters C."/>
        </authorList>
    </citation>
    <scope>NUCLEOTIDE SEQUENCE [LARGE SCALE GENOMIC DNA]</scope>
    <source>
        <strain evidence="14">LMG 29323</strain>
    </source>
</reference>
<dbReference type="OrthoDB" id="1632057at2"/>
<keyword evidence="7" id="KW-0732">Signal</keyword>
<keyword evidence="15" id="KW-1185">Reference proteome</keyword>
<gene>
    <name evidence="14" type="ORF">AWB80_02711</name>
</gene>
<dbReference type="Gene3D" id="2.150.10.10">
    <property type="entry name" value="Serralysin-like metalloprotease, C-terminal"/>
    <property type="match status" value="1"/>
</dbReference>
<dbReference type="Proteomes" id="UP000054911">
    <property type="component" value="Unassembled WGS sequence"/>
</dbReference>
<evidence type="ECO:0000256" key="10">
    <source>
        <dbReference type="ARBA" id="ARBA00023237"/>
    </source>
</evidence>
<evidence type="ECO:0000256" key="3">
    <source>
        <dbReference type="ARBA" id="ARBA00005848"/>
    </source>
</evidence>
<evidence type="ECO:0000256" key="7">
    <source>
        <dbReference type="ARBA" id="ARBA00022729"/>
    </source>
</evidence>
<comment type="similarity">
    <text evidence="3">Belongs to the autotransporter-2 (AT-2) (TC 1.B.40) family.</text>
</comment>
<evidence type="ECO:0000256" key="8">
    <source>
        <dbReference type="ARBA" id="ARBA00022927"/>
    </source>
</evidence>
<evidence type="ECO:0000313" key="14">
    <source>
        <dbReference type="EMBL" id="SAK61800.1"/>
    </source>
</evidence>
<evidence type="ECO:0000256" key="9">
    <source>
        <dbReference type="ARBA" id="ARBA00023136"/>
    </source>
</evidence>
<dbReference type="InterPro" id="IPR005594">
    <property type="entry name" value="YadA_C"/>
</dbReference>
<accession>A0A158AVW7</accession>
<organism evidence="14 15">
    <name type="scientific">Caballeronia pedi</name>
    <dbReference type="NCBI Taxonomy" id="1777141"/>
    <lineage>
        <taxon>Bacteria</taxon>
        <taxon>Pseudomonadati</taxon>
        <taxon>Pseudomonadota</taxon>
        <taxon>Betaproteobacteria</taxon>
        <taxon>Burkholderiales</taxon>
        <taxon>Burkholderiaceae</taxon>
        <taxon>Caballeronia</taxon>
    </lineage>
</organism>
<feature type="domain" description="Trimeric autotransporter adhesin YadA-like stalk" evidence="13">
    <location>
        <begin position="326"/>
        <end position="363"/>
    </location>
</feature>
<keyword evidence="5" id="KW-1134">Transmembrane beta strand</keyword>
<dbReference type="Pfam" id="PF03895">
    <property type="entry name" value="YadA_anchor"/>
    <property type="match status" value="1"/>
</dbReference>
<dbReference type="SUPFAM" id="SSF101967">
    <property type="entry name" value="Adhesin YadA, collagen-binding domain"/>
    <property type="match status" value="1"/>
</dbReference>
<dbReference type="Pfam" id="PF05662">
    <property type="entry name" value="YadA_stalk"/>
    <property type="match status" value="1"/>
</dbReference>
<dbReference type="InterPro" id="IPR008640">
    <property type="entry name" value="Adhesin_Head_dom"/>
</dbReference>
<keyword evidence="8" id="KW-0653">Protein transport</keyword>
<evidence type="ECO:0000256" key="2">
    <source>
        <dbReference type="ARBA" id="ARBA00004442"/>
    </source>
</evidence>
<feature type="domain" description="Trimeric autotransporter adhesin YadA-like head" evidence="12">
    <location>
        <begin position="296"/>
        <end position="320"/>
    </location>
</feature>
<keyword evidence="6" id="KW-0812">Transmembrane</keyword>
<evidence type="ECO:0000256" key="6">
    <source>
        <dbReference type="ARBA" id="ARBA00022692"/>
    </source>
</evidence>
<sequence>MHRRTDLNAGMIRQVAGLAPKVDRSIALRVARAFLSRAVKTFALLGLGGTASLSFAESGAITAIQSHQPPDMSAWMSGAQHVDLTMAADTSSRTPATSSLSPAGFDSLQRDFPSAPNVIAYAPATEMRVTFRSTARGVASGTPGVKAGHAPLDRWQRRARRVAPVHQKPAVSRRMMVRGRLGSDASALARHAGQGTSSQAIANRMHARSSMAGIATGAVDANSADSVEGTRGSAINRQAASLGELTQNANASRLPQLALRAAAGAAGAAGSGSVALGGGATASGERSSAFGEAAVASGVGSVAIGADSVADRDQAVSVGSAGHERQIINVAPGTAPTDAVNVGQLDHATRGLNERIDGVDQSARRGIASASALNIVTPYLPGRTTLNAGIASYRGQAALGIGVSRWNQKGNVNLNLGISTAGGNSTIVRVGIGIVLRA</sequence>
<keyword evidence="4" id="KW-0813">Transport</keyword>
<dbReference type="GO" id="GO:0009986">
    <property type="term" value="C:cell surface"/>
    <property type="evidence" value="ECO:0007669"/>
    <property type="project" value="UniProtKB-SubCell"/>
</dbReference>
<comment type="caution">
    <text evidence="14">The sequence shown here is derived from an EMBL/GenBank/DDBJ whole genome shotgun (WGS) entry which is preliminary data.</text>
</comment>
<dbReference type="InterPro" id="IPR045584">
    <property type="entry name" value="Pilin-like"/>
</dbReference>
<dbReference type="AlphaFoldDB" id="A0A158AVW7"/>
<dbReference type="GO" id="GO:0009279">
    <property type="term" value="C:cell outer membrane"/>
    <property type="evidence" value="ECO:0007669"/>
    <property type="project" value="UniProtKB-SubCell"/>
</dbReference>
<comment type="subcellular location">
    <subcellularLocation>
        <location evidence="2">Cell outer membrane</location>
    </subcellularLocation>
    <subcellularLocation>
        <location evidence="1">Cell surface</location>
    </subcellularLocation>
</comment>
<keyword evidence="10" id="KW-0998">Cell outer membrane</keyword>
<name>A0A158AVW7_9BURK</name>
<dbReference type="Gene3D" id="3.30.1300.30">
    <property type="entry name" value="GSPII I/J protein-like"/>
    <property type="match status" value="1"/>
</dbReference>
<dbReference type="STRING" id="1777141.AWB80_02711"/>
<evidence type="ECO:0000259" key="12">
    <source>
        <dbReference type="Pfam" id="PF05658"/>
    </source>
</evidence>
<dbReference type="RefSeq" id="WP_087131247.1">
    <property type="nucleotide sequence ID" value="NZ_FCOE02000007.1"/>
</dbReference>
<dbReference type="InterPro" id="IPR008635">
    <property type="entry name" value="Coiled_stalk_dom"/>
</dbReference>
<dbReference type="GO" id="GO:0015031">
    <property type="term" value="P:protein transport"/>
    <property type="evidence" value="ECO:0007669"/>
    <property type="project" value="UniProtKB-KW"/>
</dbReference>
<keyword evidence="9" id="KW-0472">Membrane</keyword>
<proteinExistence type="inferred from homology"/>
<evidence type="ECO:0000256" key="5">
    <source>
        <dbReference type="ARBA" id="ARBA00022452"/>
    </source>
</evidence>